<comment type="caution">
    <text evidence="2">The sequence shown here is derived from an EMBL/GenBank/DDBJ whole genome shotgun (WGS) entry which is preliminary data.</text>
</comment>
<feature type="signal peptide" evidence="1">
    <location>
        <begin position="1"/>
        <end position="31"/>
    </location>
</feature>
<evidence type="ECO:0000256" key="1">
    <source>
        <dbReference type="SAM" id="SignalP"/>
    </source>
</evidence>
<sequence length="335" mass="34480">MRKKIMRSRGGVAVIATVVTVSTLIAPPSYAEEQGAAADAVADLVQTAAAEATASQDAIPGILTADATVALPRDPDANVIVGLQEDPVLEISLPDAVDLHTGVESSDGMMVFAGKGDSPDVTVEALPSGARVTTVIKGDTAGRSFDYVLPDGVTAELRSDGRVELTEQIEVEVDKGEVEVSKIVGYVEPAWAIDAAGRDVPTSYEIEDGVLTQHVQTDSATTYPVVADPQWSVTSWNHARMRWNRAETATISAGGWGATGAAGACGLVGSALAGPPGAAIGSAACLAAGGAAVYTAGVAQNSRPQRCLEMYATVIFTIQPSFLPWFGTYSGGSCR</sequence>
<dbReference type="EMBL" id="JACHXY010000001">
    <property type="protein sequence ID" value="MBB3157624.1"/>
    <property type="molecule type" value="Genomic_DNA"/>
</dbReference>
<proteinExistence type="predicted"/>
<evidence type="ECO:0000313" key="3">
    <source>
        <dbReference type="Proteomes" id="UP000543579"/>
    </source>
</evidence>
<keyword evidence="1" id="KW-0732">Signal</keyword>
<dbReference type="AlphaFoldDB" id="A0A7W5CIU0"/>
<gene>
    <name evidence="2" type="ORF">FHS07_001308</name>
</gene>
<dbReference type="Proteomes" id="UP000543579">
    <property type="component" value="Unassembled WGS sequence"/>
</dbReference>
<dbReference type="RefSeq" id="WP_183419010.1">
    <property type="nucleotide sequence ID" value="NZ_JACHXY010000001.1"/>
</dbReference>
<reference evidence="2 3" key="1">
    <citation type="submission" date="2020-08" db="EMBL/GenBank/DDBJ databases">
        <title>Genomic Encyclopedia of Type Strains, Phase III (KMG-III): the genomes of soil and plant-associated and newly described type strains.</title>
        <authorList>
            <person name="Whitman W."/>
        </authorList>
    </citation>
    <scope>NUCLEOTIDE SEQUENCE [LARGE SCALE GENOMIC DNA]</scope>
    <source>
        <strain evidence="2 3">CECT 8356</strain>
    </source>
</reference>
<evidence type="ECO:0000313" key="2">
    <source>
        <dbReference type="EMBL" id="MBB3157624.1"/>
    </source>
</evidence>
<accession>A0A7W5CIU0</accession>
<organism evidence="2 3">
    <name type="scientific">Microbacterium proteolyticum</name>
    <dbReference type="NCBI Taxonomy" id="1572644"/>
    <lineage>
        <taxon>Bacteria</taxon>
        <taxon>Bacillati</taxon>
        <taxon>Actinomycetota</taxon>
        <taxon>Actinomycetes</taxon>
        <taxon>Micrococcales</taxon>
        <taxon>Microbacteriaceae</taxon>
        <taxon>Microbacterium</taxon>
    </lineage>
</organism>
<name>A0A7W5CIU0_9MICO</name>
<protein>
    <submittedName>
        <fullName evidence="2">Uncharacterized protein</fullName>
    </submittedName>
</protein>
<feature type="chain" id="PRO_5031531664" evidence="1">
    <location>
        <begin position="32"/>
        <end position="335"/>
    </location>
</feature>